<name>M7CW56_9GAMM</name>
<evidence type="ECO:0000313" key="2">
    <source>
        <dbReference type="Proteomes" id="UP000011960"/>
    </source>
</evidence>
<dbReference type="STRING" id="1288826.MSNKSG1_05778"/>
<dbReference type="AlphaFoldDB" id="M7CW56"/>
<dbReference type="PATRIC" id="fig|1288826.3.peg.1117"/>
<organism evidence="1 2">
    <name type="scientific">Marinobacter santoriniensis NKSG1</name>
    <dbReference type="NCBI Taxonomy" id="1288826"/>
    <lineage>
        <taxon>Bacteria</taxon>
        <taxon>Pseudomonadati</taxon>
        <taxon>Pseudomonadota</taxon>
        <taxon>Gammaproteobacteria</taxon>
        <taxon>Pseudomonadales</taxon>
        <taxon>Marinobacteraceae</taxon>
        <taxon>Marinobacter</taxon>
    </lineage>
</organism>
<proteinExistence type="predicted"/>
<dbReference type="SMART" id="SM00855">
    <property type="entry name" value="PGAM"/>
    <property type="match status" value="1"/>
</dbReference>
<dbReference type="Pfam" id="PF00300">
    <property type="entry name" value="His_Phos_1"/>
    <property type="match status" value="1"/>
</dbReference>
<dbReference type="CDD" id="cd07067">
    <property type="entry name" value="HP_PGM_like"/>
    <property type="match status" value="1"/>
</dbReference>
<keyword evidence="2" id="KW-1185">Reference proteome</keyword>
<dbReference type="OrthoDB" id="1428641at2"/>
<evidence type="ECO:0000313" key="1">
    <source>
        <dbReference type="EMBL" id="EMP56430.1"/>
    </source>
</evidence>
<reference evidence="1 2" key="1">
    <citation type="journal article" date="2013" name="Genome Announc.">
        <title>Genome Sequence of Hydrothermal Arsenic-Respiring Bacterium Marinobacter santoriniensis NKSG1T.</title>
        <authorList>
            <person name="Handley K.M."/>
            <person name="Upton M."/>
            <person name="Beatson S.A."/>
            <person name="Hery M."/>
            <person name="Lloyd J.R."/>
        </authorList>
    </citation>
    <scope>NUCLEOTIDE SEQUENCE [LARGE SCALE GENOMIC DNA]</scope>
    <source>
        <strain evidence="1 2">NKSG1</strain>
    </source>
</reference>
<dbReference type="RefSeq" id="WP_008938303.1">
    <property type="nucleotide sequence ID" value="NZ_APAT01000014.1"/>
</dbReference>
<dbReference type="SUPFAM" id="SSF53254">
    <property type="entry name" value="Phosphoglycerate mutase-like"/>
    <property type="match status" value="1"/>
</dbReference>
<comment type="caution">
    <text evidence="1">The sequence shown here is derived from an EMBL/GenBank/DDBJ whole genome shotgun (WGS) entry which is preliminary data.</text>
</comment>
<dbReference type="eggNOG" id="COG0406">
    <property type="taxonomic scope" value="Bacteria"/>
</dbReference>
<dbReference type="Gene3D" id="3.40.50.1240">
    <property type="entry name" value="Phosphoglycerate mutase-like"/>
    <property type="match status" value="1"/>
</dbReference>
<accession>M7CW56</accession>
<sequence>MKTLLIIRHAERPAIQDGTVGNELALTSNGVHETIRLAQSLPRKILSIESSPILRCIQTAELIAEHHELPLTSIGRSNLLGDPGFIIDDAELAWTNWVEKGAGAVNEHLLSGTSVWPGFRDLDEAVAQMRQSIEEMLTESGDGVHVWVTHDTIVATLASRLQRTPVTLKEWPDYLGGLTIQLSEESGLEISYSSSGLTIPDI</sequence>
<dbReference type="Proteomes" id="UP000011960">
    <property type="component" value="Unassembled WGS sequence"/>
</dbReference>
<dbReference type="InterPro" id="IPR013078">
    <property type="entry name" value="His_Pase_superF_clade-1"/>
</dbReference>
<dbReference type="EMBL" id="APAT01000014">
    <property type="protein sequence ID" value="EMP56430.1"/>
    <property type="molecule type" value="Genomic_DNA"/>
</dbReference>
<dbReference type="InterPro" id="IPR029033">
    <property type="entry name" value="His_PPase_superfam"/>
</dbReference>
<protein>
    <submittedName>
        <fullName evidence="1">Phosphoglycerate mutase</fullName>
    </submittedName>
</protein>
<gene>
    <name evidence="1" type="ORF">MSNKSG1_05778</name>
</gene>